<sequence>FDGGLAGAPGALCGRLAAAALSASYEDRLLKRYESDKRSGLYKIRPRPLGQAEPPKGPDLRPKRPSKAGARPRRAVPPAGKAPRPAAPKKAPTKTKPKGKQGRVLPAGGAGLASMLAIPALGAAASDEAPSGELPRPIPPSRFSLDQAIPPGSRRPGPGAAPGRREPPKERFEPFEKVRKQVEKKLAESMAADAARAEAQKLFELAKEWSQLRLVEPEAFLAGVALGACPGMSGAGGIVERVEFARACEETG</sequence>
<feature type="compositionally biased region" description="Basic residues" evidence="1">
    <location>
        <begin position="91"/>
        <end position="101"/>
    </location>
</feature>
<gene>
    <name evidence="2" type="ORF">S01H1_64142</name>
</gene>
<feature type="region of interest" description="Disordered" evidence="1">
    <location>
        <begin position="124"/>
        <end position="177"/>
    </location>
</feature>
<name>X0XCA7_9ZZZZ</name>
<reference evidence="2" key="1">
    <citation type="journal article" date="2014" name="Front. Microbiol.">
        <title>High frequency of phylogenetically diverse reductive dehalogenase-homologous genes in deep subseafloor sedimentary metagenomes.</title>
        <authorList>
            <person name="Kawai M."/>
            <person name="Futagami T."/>
            <person name="Toyoda A."/>
            <person name="Takaki Y."/>
            <person name="Nishi S."/>
            <person name="Hori S."/>
            <person name="Arai W."/>
            <person name="Tsubouchi T."/>
            <person name="Morono Y."/>
            <person name="Uchiyama I."/>
            <person name="Ito T."/>
            <person name="Fujiyama A."/>
            <person name="Inagaki F."/>
            <person name="Takami H."/>
        </authorList>
    </citation>
    <scope>NUCLEOTIDE SEQUENCE</scope>
    <source>
        <strain evidence="2">Expedition CK06-06</strain>
    </source>
</reference>
<dbReference type="EMBL" id="BARS01042262">
    <property type="protein sequence ID" value="GAG40715.1"/>
    <property type="molecule type" value="Genomic_DNA"/>
</dbReference>
<feature type="non-terminal residue" evidence="2">
    <location>
        <position position="1"/>
    </location>
</feature>
<feature type="compositionally biased region" description="Basic and acidic residues" evidence="1">
    <location>
        <begin position="163"/>
        <end position="177"/>
    </location>
</feature>
<feature type="compositionally biased region" description="Low complexity" evidence="1">
    <location>
        <begin position="76"/>
        <end position="90"/>
    </location>
</feature>
<dbReference type="AlphaFoldDB" id="X0XCA7"/>
<organism evidence="2">
    <name type="scientific">marine sediment metagenome</name>
    <dbReference type="NCBI Taxonomy" id="412755"/>
    <lineage>
        <taxon>unclassified sequences</taxon>
        <taxon>metagenomes</taxon>
        <taxon>ecological metagenomes</taxon>
    </lineage>
</organism>
<feature type="compositionally biased region" description="Low complexity" evidence="1">
    <location>
        <begin position="150"/>
        <end position="162"/>
    </location>
</feature>
<feature type="non-terminal residue" evidence="2">
    <location>
        <position position="252"/>
    </location>
</feature>
<feature type="compositionally biased region" description="Basic residues" evidence="1">
    <location>
        <begin position="63"/>
        <end position="74"/>
    </location>
</feature>
<protein>
    <submittedName>
        <fullName evidence="2">Uncharacterized protein</fullName>
    </submittedName>
</protein>
<feature type="region of interest" description="Disordered" evidence="1">
    <location>
        <begin position="36"/>
        <end position="107"/>
    </location>
</feature>
<evidence type="ECO:0000256" key="1">
    <source>
        <dbReference type="SAM" id="MobiDB-lite"/>
    </source>
</evidence>
<comment type="caution">
    <text evidence="2">The sequence shown here is derived from an EMBL/GenBank/DDBJ whole genome shotgun (WGS) entry which is preliminary data.</text>
</comment>
<evidence type="ECO:0000313" key="2">
    <source>
        <dbReference type="EMBL" id="GAG40715.1"/>
    </source>
</evidence>
<accession>X0XCA7</accession>
<proteinExistence type="predicted"/>